<sequence>RRWARVLCGRAVDVCVTPRPRGHGWRGFRAVAGARTKMMLDSSDSDSGAPAGQLQLQRRAVAAGTQPQDGGYASAGWQREDGKLKCGYSSFRGKRATMEDFYDVKLTEIDGHAVSLFGVFDGMVSNLAFLLPQLHAYRVLTLQSFRSWGVTCC</sequence>
<dbReference type="Proteomes" id="UP000015105">
    <property type="component" value="Chromosome 6D"/>
</dbReference>
<evidence type="ECO:0000256" key="1">
    <source>
        <dbReference type="ARBA" id="ARBA00013081"/>
    </source>
</evidence>
<dbReference type="EC" id="3.1.3.16" evidence="1"/>
<reference evidence="3" key="1">
    <citation type="journal article" date="2014" name="Science">
        <title>Ancient hybridizations among the ancestral genomes of bread wheat.</title>
        <authorList>
            <consortium name="International Wheat Genome Sequencing Consortium,"/>
            <person name="Marcussen T."/>
            <person name="Sandve S.R."/>
            <person name="Heier L."/>
            <person name="Spannagl M."/>
            <person name="Pfeifer M."/>
            <person name="Jakobsen K.S."/>
            <person name="Wulff B.B."/>
            <person name="Steuernagel B."/>
            <person name="Mayer K.F."/>
            <person name="Olsen O.A."/>
        </authorList>
    </citation>
    <scope>NUCLEOTIDE SEQUENCE [LARGE SCALE GENOMIC DNA]</scope>
    <source>
        <strain evidence="3">cv. AL8/78</strain>
    </source>
</reference>
<dbReference type="GO" id="GO:0004722">
    <property type="term" value="F:protein serine/threonine phosphatase activity"/>
    <property type="evidence" value="ECO:0007669"/>
    <property type="project" value="UniProtKB-EC"/>
</dbReference>
<protein>
    <recommendedName>
        <fullName evidence="1">protein-serine/threonine phosphatase</fullName>
        <ecNumber evidence="1">3.1.3.16</ecNumber>
    </recommendedName>
</protein>
<dbReference type="Gene3D" id="3.60.40.10">
    <property type="entry name" value="PPM-type phosphatase domain"/>
    <property type="match status" value="1"/>
</dbReference>
<reference evidence="2" key="4">
    <citation type="submission" date="2019-03" db="UniProtKB">
        <authorList>
            <consortium name="EnsemblPlants"/>
        </authorList>
    </citation>
    <scope>IDENTIFICATION</scope>
</reference>
<keyword evidence="3" id="KW-1185">Reference proteome</keyword>
<reference evidence="2" key="3">
    <citation type="journal article" date="2017" name="Nature">
        <title>Genome sequence of the progenitor of the wheat D genome Aegilops tauschii.</title>
        <authorList>
            <person name="Luo M.C."/>
            <person name="Gu Y.Q."/>
            <person name="Puiu D."/>
            <person name="Wang H."/>
            <person name="Twardziok S.O."/>
            <person name="Deal K.R."/>
            <person name="Huo N."/>
            <person name="Zhu T."/>
            <person name="Wang L."/>
            <person name="Wang Y."/>
            <person name="McGuire P.E."/>
            <person name="Liu S."/>
            <person name="Long H."/>
            <person name="Ramasamy R.K."/>
            <person name="Rodriguez J.C."/>
            <person name="Van S.L."/>
            <person name="Yuan L."/>
            <person name="Wang Z."/>
            <person name="Xia Z."/>
            <person name="Xiao L."/>
            <person name="Anderson O.D."/>
            <person name="Ouyang S."/>
            <person name="Liang Y."/>
            <person name="Zimin A.V."/>
            <person name="Pertea G."/>
            <person name="Qi P."/>
            <person name="Bennetzen J.L."/>
            <person name="Dai X."/>
            <person name="Dawson M.W."/>
            <person name="Muller H.G."/>
            <person name="Kugler K."/>
            <person name="Rivarola-Duarte L."/>
            <person name="Spannagl M."/>
            <person name="Mayer K.F.X."/>
            <person name="Lu F.H."/>
            <person name="Bevan M.W."/>
            <person name="Leroy P."/>
            <person name="Li P."/>
            <person name="You F.M."/>
            <person name="Sun Q."/>
            <person name="Liu Z."/>
            <person name="Lyons E."/>
            <person name="Wicker T."/>
            <person name="Salzberg S.L."/>
            <person name="Devos K.M."/>
            <person name="Dvorak J."/>
        </authorList>
    </citation>
    <scope>NUCLEOTIDE SEQUENCE [LARGE SCALE GENOMIC DNA]</scope>
    <source>
        <strain evidence="2">cv. AL8/78</strain>
    </source>
</reference>
<evidence type="ECO:0000313" key="2">
    <source>
        <dbReference type="EnsemblPlants" id="AET6Gv20506600.4"/>
    </source>
</evidence>
<dbReference type="InterPro" id="IPR036457">
    <property type="entry name" value="PPM-type-like_dom_sf"/>
</dbReference>
<dbReference type="EnsemblPlants" id="AET6Gv20506600.4">
    <property type="protein sequence ID" value="AET6Gv20506600.4"/>
    <property type="gene ID" value="AET6Gv20506600"/>
</dbReference>
<organism evidence="2 3">
    <name type="scientific">Aegilops tauschii subsp. strangulata</name>
    <name type="common">Goatgrass</name>
    <dbReference type="NCBI Taxonomy" id="200361"/>
    <lineage>
        <taxon>Eukaryota</taxon>
        <taxon>Viridiplantae</taxon>
        <taxon>Streptophyta</taxon>
        <taxon>Embryophyta</taxon>
        <taxon>Tracheophyta</taxon>
        <taxon>Spermatophyta</taxon>
        <taxon>Magnoliopsida</taxon>
        <taxon>Liliopsida</taxon>
        <taxon>Poales</taxon>
        <taxon>Poaceae</taxon>
        <taxon>BOP clade</taxon>
        <taxon>Pooideae</taxon>
        <taxon>Triticodae</taxon>
        <taxon>Triticeae</taxon>
        <taxon>Triticinae</taxon>
        <taxon>Aegilops</taxon>
    </lineage>
</organism>
<reference evidence="3" key="2">
    <citation type="journal article" date="2017" name="Nat. Plants">
        <title>The Aegilops tauschii genome reveals multiple impacts of transposons.</title>
        <authorList>
            <person name="Zhao G."/>
            <person name="Zou C."/>
            <person name="Li K."/>
            <person name="Wang K."/>
            <person name="Li T."/>
            <person name="Gao L."/>
            <person name="Zhang X."/>
            <person name="Wang H."/>
            <person name="Yang Z."/>
            <person name="Liu X."/>
            <person name="Jiang W."/>
            <person name="Mao L."/>
            <person name="Kong X."/>
            <person name="Jiao Y."/>
            <person name="Jia J."/>
        </authorList>
    </citation>
    <scope>NUCLEOTIDE SEQUENCE [LARGE SCALE GENOMIC DNA]</scope>
    <source>
        <strain evidence="3">cv. AL8/78</strain>
    </source>
</reference>
<name>A0A453NVT8_AEGTS</name>
<dbReference type="SUPFAM" id="SSF81606">
    <property type="entry name" value="PP2C-like"/>
    <property type="match status" value="1"/>
</dbReference>
<reference evidence="2" key="5">
    <citation type="journal article" date="2021" name="G3 (Bethesda)">
        <title>Aegilops tauschii genome assembly Aet v5.0 features greater sequence contiguity and improved annotation.</title>
        <authorList>
            <person name="Wang L."/>
            <person name="Zhu T."/>
            <person name="Rodriguez J.C."/>
            <person name="Deal K.R."/>
            <person name="Dubcovsky J."/>
            <person name="McGuire P.E."/>
            <person name="Lux T."/>
            <person name="Spannagl M."/>
            <person name="Mayer K.F.X."/>
            <person name="Baldrich P."/>
            <person name="Meyers B.C."/>
            <person name="Huo N."/>
            <person name="Gu Y.Q."/>
            <person name="Zhou H."/>
            <person name="Devos K.M."/>
            <person name="Bennetzen J.L."/>
            <person name="Unver T."/>
            <person name="Budak H."/>
            <person name="Gulick P.J."/>
            <person name="Galiba G."/>
            <person name="Kalapos B."/>
            <person name="Nelson D.R."/>
            <person name="Li P."/>
            <person name="You F.M."/>
            <person name="Luo M.C."/>
            <person name="Dvorak J."/>
        </authorList>
    </citation>
    <scope>NUCLEOTIDE SEQUENCE [LARGE SCALE GENOMIC DNA]</scope>
    <source>
        <strain evidence="2">cv. AL8/78</strain>
    </source>
</reference>
<dbReference type="Gramene" id="AET6Gv20506600.4">
    <property type="protein sequence ID" value="AET6Gv20506600.4"/>
    <property type="gene ID" value="AET6Gv20506600"/>
</dbReference>
<dbReference type="AlphaFoldDB" id="A0A453NVT8"/>
<proteinExistence type="predicted"/>
<evidence type="ECO:0000313" key="3">
    <source>
        <dbReference type="Proteomes" id="UP000015105"/>
    </source>
</evidence>
<accession>A0A453NVT8</accession>